<dbReference type="STRING" id="1561.NPD11_384"/>
<dbReference type="HOGENOM" id="CLU_035032_0_0_9"/>
<reference evidence="9 10" key="1">
    <citation type="journal article" date="2015" name="Infect. Genet. Evol.">
        <title>Genomic sequences of six botulinum neurotoxin-producing strains representing three clostridial species illustrate the mobility and diversity of botulinum neurotoxin genes.</title>
        <authorList>
            <person name="Smith T.J."/>
            <person name="Hill K.K."/>
            <person name="Xie G."/>
            <person name="Foley B.T."/>
            <person name="Williamson C.H."/>
            <person name="Foster J.T."/>
            <person name="Johnson S.L."/>
            <person name="Chertkov O."/>
            <person name="Teshima H."/>
            <person name="Gibbons H.S."/>
            <person name="Johnsky L.A."/>
            <person name="Karavis M.A."/>
            <person name="Smith L.A."/>
        </authorList>
    </citation>
    <scope>NUCLEOTIDE SEQUENCE [LARGE SCALE GENOMIC DNA]</scope>
    <source>
        <strain evidence="9">Sullivan</strain>
    </source>
</reference>
<proteinExistence type="inferred from homology"/>
<evidence type="ECO:0000256" key="6">
    <source>
        <dbReference type="ARBA" id="ARBA00023136"/>
    </source>
</evidence>
<feature type="domain" description="Type II secretion system protein GspF" evidence="8">
    <location>
        <begin position="221"/>
        <end position="332"/>
    </location>
</feature>
<dbReference type="RefSeq" id="WP_052139581.1">
    <property type="nucleotide sequence ID" value="NZ_CP006905.1"/>
</dbReference>
<dbReference type="Proteomes" id="UP000030635">
    <property type="component" value="Chromosome"/>
</dbReference>
<dbReference type="GO" id="GO:0005886">
    <property type="term" value="C:plasma membrane"/>
    <property type="evidence" value="ECO:0007669"/>
    <property type="project" value="UniProtKB-SubCell"/>
</dbReference>
<name>A0A0A7FW81_9CLOT</name>
<evidence type="ECO:0000256" key="4">
    <source>
        <dbReference type="ARBA" id="ARBA00022692"/>
    </source>
</evidence>
<dbReference type="OrthoDB" id="9805682at2"/>
<dbReference type="InterPro" id="IPR003004">
    <property type="entry name" value="GspF/PilC"/>
</dbReference>
<dbReference type="AlphaFoldDB" id="A0A0A7FW81"/>
<comment type="subcellular location">
    <subcellularLocation>
        <location evidence="1">Cell membrane</location>
        <topology evidence="1">Multi-pass membrane protein</topology>
    </subcellularLocation>
</comment>
<evidence type="ECO:0000313" key="10">
    <source>
        <dbReference type="Proteomes" id="UP000030635"/>
    </source>
</evidence>
<keyword evidence="4 7" id="KW-0812">Transmembrane</keyword>
<dbReference type="Pfam" id="PF00482">
    <property type="entry name" value="T2SSF"/>
    <property type="match status" value="2"/>
</dbReference>
<dbReference type="PANTHER" id="PTHR30012">
    <property type="entry name" value="GENERAL SECRETION PATHWAY PROTEIN"/>
    <property type="match status" value="1"/>
</dbReference>
<accession>A0A0A7FW81</accession>
<evidence type="ECO:0000256" key="2">
    <source>
        <dbReference type="ARBA" id="ARBA00005745"/>
    </source>
</evidence>
<keyword evidence="5 7" id="KW-1133">Transmembrane helix</keyword>
<feature type="transmembrane region" description="Helical" evidence="7">
    <location>
        <begin position="111"/>
        <end position="137"/>
    </location>
</feature>
<dbReference type="eggNOG" id="COG1459">
    <property type="taxonomic scope" value="Bacteria"/>
</dbReference>
<feature type="domain" description="Type II secretion system protein GspF" evidence="8">
    <location>
        <begin position="16"/>
        <end position="138"/>
    </location>
</feature>
<dbReference type="InterPro" id="IPR042094">
    <property type="entry name" value="T2SS_GspF_sf"/>
</dbReference>
<feature type="transmembrane region" description="Helical" evidence="7">
    <location>
        <begin position="314"/>
        <end position="334"/>
    </location>
</feature>
<evidence type="ECO:0000259" key="8">
    <source>
        <dbReference type="Pfam" id="PF00482"/>
    </source>
</evidence>
<dbReference type="EMBL" id="CP006905">
    <property type="protein sequence ID" value="AIY83116.1"/>
    <property type="molecule type" value="Genomic_DNA"/>
</dbReference>
<sequence>MKMIKKHSFNDISIICENLANLYEDGIQITKAIELLNDFPLKKNYKESLKIIRDEIEYGESLGESFSRFKALYPIFLIGMISIGEKTGKLTYILKEMSLYYKRKDNMKKEIISASIYPIFLISAMLFITIAFFIFIIPSLSEVYSSMGADIPKITKILIKASNYLNKNPFMALIYIVLWGMLLPAVLLNSRIKIITKQILCKFKIVNEIKEYEIILLIKVIVSSGTNISLALKYCEEDSNDKVFKDLNKGILKGNLLSEVLEEVISPSKYTIAMIKLGEESGSLDDRLESLTNTLSKRCSEKLKKAVSLLQPSIMIVMSFIVILFIGIFVLPIFDGMYGGIK</sequence>
<dbReference type="PANTHER" id="PTHR30012:SF0">
    <property type="entry name" value="TYPE II SECRETION SYSTEM PROTEIN F-RELATED"/>
    <property type="match status" value="1"/>
</dbReference>
<evidence type="ECO:0000256" key="7">
    <source>
        <dbReference type="SAM" id="Phobius"/>
    </source>
</evidence>
<evidence type="ECO:0000256" key="3">
    <source>
        <dbReference type="ARBA" id="ARBA00022475"/>
    </source>
</evidence>
<feature type="transmembrane region" description="Helical" evidence="7">
    <location>
        <begin position="170"/>
        <end position="188"/>
    </location>
</feature>
<keyword evidence="6 7" id="KW-0472">Membrane</keyword>
<comment type="similarity">
    <text evidence="2">Belongs to the GSP F family.</text>
</comment>
<evidence type="ECO:0000256" key="1">
    <source>
        <dbReference type="ARBA" id="ARBA00004651"/>
    </source>
</evidence>
<keyword evidence="10" id="KW-1185">Reference proteome</keyword>
<dbReference type="Gene3D" id="1.20.81.30">
    <property type="entry name" value="Type II secretion system (T2SS), domain F"/>
    <property type="match status" value="2"/>
</dbReference>
<gene>
    <name evidence="9" type="ORF">U729_2642</name>
</gene>
<dbReference type="PRINTS" id="PR00812">
    <property type="entry name" value="BCTERIALGSPF"/>
</dbReference>
<evidence type="ECO:0000256" key="5">
    <source>
        <dbReference type="ARBA" id="ARBA00022989"/>
    </source>
</evidence>
<keyword evidence="3" id="KW-1003">Cell membrane</keyword>
<dbReference type="InterPro" id="IPR018076">
    <property type="entry name" value="T2SS_GspF_dom"/>
</dbReference>
<evidence type="ECO:0000313" key="9">
    <source>
        <dbReference type="EMBL" id="AIY83116.1"/>
    </source>
</evidence>
<protein>
    <submittedName>
        <fullName evidence="9">Type II secretion system (T2SS), F family protein</fullName>
    </submittedName>
</protein>
<organism evidence="9 10">
    <name type="scientific">Clostridium baratii str. Sullivan</name>
    <dbReference type="NCBI Taxonomy" id="1415775"/>
    <lineage>
        <taxon>Bacteria</taxon>
        <taxon>Bacillati</taxon>
        <taxon>Bacillota</taxon>
        <taxon>Clostridia</taxon>
        <taxon>Eubacteriales</taxon>
        <taxon>Clostridiaceae</taxon>
        <taxon>Clostridium</taxon>
    </lineage>
</organism>
<dbReference type="KEGG" id="cbv:U729_2642"/>